<sequence length="291" mass="31245">MMAYLALAIGLMVADHRGQYGQQIRARMAWLTEPMWWLASAPSRAFTASREGLALRGQMQEDNARLRRELEISSARLNRLNAVAEENLRLRELLGGTRGYRLNVQMAGVLDIDLDPYRQRLVLDAGSNTGVRVGQALIDSGGVLGQVIEVGPRRSTALLLTDPDHAVPVQVVRTGLRAIAYGMGRTDRLNLPNIPQSADIRVGDLLVTSGIGGRFPAGFPVGTIAELNPDATRLFVVAQAQPAAHFERGLEVLLVSNLPPVTDMGPPAPRPSPTPATPAAQAPKPAPGNLP</sequence>
<dbReference type="InterPro" id="IPR007221">
    <property type="entry name" value="MreC"/>
</dbReference>
<dbReference type="Pfam" id="PF04085">
    <property type="entry name" value="MreC"/>
    <property type="match status" value="1"/>
</dbReference>
<evidence type="ECO:0000259" key="7">
    <source>
        <dbReference type="Pfam" id="PF04085"/>
    </source>
</evidence>
<evidence type="ECO:0000256" key="3">
    <source>
        <dbReference type="ARBA" id="ARBA00022960"/>
    </source>
</evidence>
<dbReference type="PANTHER" id="PTHR34138:SF1">
    <property type="entry name" value="CELL SHAPE-DETERMINING PROTEIN MREC"/>
    <property type="match status" value="1"/>
</dbReference>
<feature type="compositionally biased region" description="Pro residues" evidence="6">
    <location>
        <begin position="266"/>
        <end position="276"/>
    </location>
</feature>
<evidence type="ECO:0000256" key="6">
    <source>
        <dbReference type="SAM" id="MobiDB-lite"/>
    </source>
</evidence>
<keyword evidence="9" id="KW-1185">Reference proteome</keyword>
<dbReference type="STRING" id="1121015.GCA_000420545_00945"/>
<dbReference type="InterPro" id="IPR055342">
    <property type="entry name" value="MreC_beta-barrel_core"/>
</dbReference>
<evidence type="ECO:0000256" key="2">
    <source>
        <dbReference type="ARBA" id="ARBA00013855"/>
    </source>
</evidence>
<proteinExistence type="inferred from homology"/>
<evidence type="ECO:0000313" key="9">
    <source>
        <dbReference type="Proteomes" id="UP000029385"/>
    </source>
</evidence>
<name>A0A091AWA0_9GAMM</name>
<comment type="function">
    <text evidence="5">Involved in formation and maintenance of cell shape.</text>
</comment>
<dbReference type="PANTHER" id="PTHR34138">
    <property type="entry name" value="CELL SHAPE-DETERMINING PROTEIN MREC"/>
    <property type="match status" value="1"/>
</dbReference>
<comment type="similarity">
    <text evidence="1 5">Belongs to the MreC family.</text>
</comment>
<dbReference type="Proteomes" id="UP000029385">
    <property type="component" value="Unassembled WGS sequence"/>
</dbReference>
<dbReference type="eggNOG" id="COG1792">
    <property type="taxonomic scope" value="Bacteria"/>
</dbReference>
<evidence type="ECO:0000256" key="1">
    <source>
        <dbReference type="ARBA" id="ARBA00009369"/>
    </source>
</evidence>
<dbReference type="PIRSF" id="PIRSF038471">
    <property type="entry name" value="MreC"/>
    <property type="match status" value="1"/>
</dbReference>
<comment type="caution">
    <text evidence="8">The sequence shown here is derived from an EMBL/GenBank/DDBJ whole genome shotgun (WGS) entry which is preliminary data.</text>
</comment>
<evidence type="ECO:0000256" key="5">
    <source>
        <dbReference type="PIRNR" id="PIRNR038471"/>
    </source>
</evidence>
<evidence type="ECO:0000256" key="4">
    <source>
        <dbReference type="ARBA" id="ARBA00032089"/>
    </source>
</evidence>
<dbReference type="NCBIfam" id="TIGR00219">
    <property type="entry name" value="mreC"/>
    <property type="match status" value="1"/>
</dbReference>
<dbReference type="GO" id="GO:0008360">
    <property type="term" value="P:regulation of cell shape"/>
    <property type="evidence" value="ECO:0007669"/>
    <property type="project" value="UniProtKB-KW"/>
</dbReference>
<dbReference type="AlphaFoldDB" id="A0A091AWA0"/>
<dbReference type="InterPro" id="IPR042177">
    <property type="entry name" value="Cell/Rod_1"/>
</dbReference>
<dbReference type="PATRIC" id="fig|1121015.4.peg.1621"/>
<feature type="region of interest" description="Disordered" evidence="6">
    <location>
        <begin position="263"/>
        <end position="291"/>
    </location>
</feature>
<dbReference type="GO" id="GO:0005886">
    <property type="term" value="C:plasma membrane"/>
    <property type="evidence" value="ECO:0007669"/>
    <property type="project" value="TreeGrafter"/>
</dbReference>
<reference evidence="8 9" key="1">
    <citation type="submission" date="2013-09" db="EMBL/GenBank/DDBJ databases">
        <title>Genome sequencing of Arenimonas oryziterrae.</title>
        <authorList>
            <person name="Chen F."/>
            <person name="Wang G."/>
        </authorList>
    </citation>
    <scope>NUCLEOTIDE SEQUENCE [LARGE SCALE GENOMIC DNA]</scope>
    <source>
        <strain evidence="8 9">YC6267</strain>
    </source>
</reference>
<feature type="domain" description="Rod shape-determining protein MreC beta-barrel core" evidence="7">
    <location>
        <begin position="109"/>
        <end position="255"/>
    </location>
</feature>
<protein>
    <recommendedName>
        <fullName evidence="2 5">Cell shape-determining protein MreC</fullName>
    </recommendedName>
    <alternativeName>
        <fullName evidence="4 5">Cell shape protein MreC</fullName>
    </alternativeName>
</protein>
<dbReference type="EMBL" id="AVCI01000005">
    <property type="protein sequence ID" value="KFN43726.1"/>
    <property type="molecule type" value="Genomic_DNA"/>
</dbReference>
<dbReference type="Gene3D" id="2.40.10.340">
    <property type="entry name" value="Rod shape-determining protein MreC, domain 1"/>
    <property type="match status" value="1"/>
</dbReference>
<accession>A0A091AWA0</accession>
<dbReference type="InterPro" id="IPR042175">
    <property type="entry name" value="Cell/Rod_MreC_2"/>
</dbReference>
<organism evidence="8 9">
    <name type="scientific">Arenimonas oryziterrae DSM 21050 = YC6267</name>
    <dbReference type="NCBI Taxonomy" id="1121015"/>
    <lineage>
        <taxon>Bacteria</taxon>
        <taxon>Pseudomonadati</taxon>
        <taxon>Pseudomonadota</taxon>
        <taxon>Gammaproteobacteria</taxon>
        <taxon>Lysobacterales</taxon>
        <taxon>Lysobacteraceae</taxon>
        <taxon>Arenimonas</taxon>
    </lineage>
</organism>
<evidence type="ECO:0000313" key="8">
    <source>
        <dbReference type="EMBL" id="KFN43726.1"/>
    </source>
</evidence>
<dbReference type="Gene3D" id="2.40.10.350">
    <property type="entry name" value="Rod shape-determining protein MreC, domain 2"/>
    <property type="match status" value="1"/>
</dbReference>
<gene>
    <name evidence="8" type="ORF">N789_10655</name>
</gene>
<keyword evidence="3 5" id="KW-0133">Cell shape</keyword>